<dbReference type="Proteomes" id="UP000050164">
    <property type="component" value="Unassembled WGS sequence"/>
</dbReference>
<dbReference type="PROSITE" id="PS51257">
    <property type="entry name" value="PROKAR_LIPOPROTEIN"/>
    <property type="match status" value="1"/>
</dbReference>
<evidence type="ECO:0000313" key="2">
    <source>
        <dbReference type="EMBL" id="CFR68849.1"/>
    </source>
</evidence>
<dbReference type="Proteomes" id="UP000049023">
    <property type="component" value="Unassembled WGS sequence"/>
</dbReference>
<protein>
    <submittedName>
        <fullName evidence="2">Uncharacterized protein</fullName>
    </submittedName>
</protein>
<evidence type="ECO:0000313" key="7">
    <source>
        <dbReference type="Proteomes" id="UP000050164"/>
    </source>
</evidence>
<organism evidence="2 5">
    <name type="scientific">Mycobacterium tuberculosis</name>
    <dbReference type="NCBI Taxonomy" id="1773"/>
    <lineage>
        <taxon>Bacteria</taxon>
        <taxon>Bacillati</taxon>
        <taxon>Actinomycetota</taxon>
        <taxon>Actinomycetes</taxon>
        <taxon>Mycobacteriales</taxon>
        <taxon>Mycobacteriaceae</taxon>
        <taxon>Mycobacterium</taxon>
        <taxon>Mycobacterium tuberculosis complex</taxon>
    </lineage>
</organism>
<sequence length="105" mass="11238">MRPRAAASPWAATAIACDHEVGTSAPLGSPPSRIRGVVITSGWVAYVKAHRPLSQFHSSLTSGSSPASRRSTLPRRWSVRCAQPDAQCSQTLGLETKSNGRARNR</sequence>
<evidence type="ECO:0000313" key="3">
    <source>
        <dbReference type="EMBL" id="CKS93144.1"/>
    </source>
</evidence>
<dbReference type="EMBL" id="CGCX01000169">
    <property type="protein sequence ID" value="CFR68849.1"/>
    <property type="molecule type" value="Genomic_DNA"/>
</dbReference>
<name>A0A654ZF77_MYCTX</name>
<gene>
    <name evidence="2" type="ORF">ERS007657_00713</name>
    <name evidence="4" type="ORF">ERS027659_04533</name>
    <name evidence="3" type="ORF">ERS027661_03715</name>
</gene>
<proteinExistence type="predicted"/>
<feature type="region of interest" description="Disordered" evidence="1">
    <location>
        <begin position="56"/>
        <end position="75"/>
    </location>
</feature>
<dbReference type="AlphaFoldDB" id="A0A654ZF77"/>
<evidence type="ECO:0000313" key="6">
    <source>
        <dbReference type="Proteomes" id="UP000049023"/>
    </source>
</evidence>
<evidence type="ECO:0000313" key="5">
    <source>
        <dbReference type="Proteomes" id="UP000046680"/>
    </source>
</evidence>
<feature type="compositionally biased region" description="Polar residues" evidence="1">
    <location>
        <begin position="56"/>
        <end position="71"/>
    </location>
</feature>
<dbReference type="EMBL" id="CNFU01001041">
    <property type="protein sequence ID" value="CKS93144.1"/>
    <property type="molecule type" value="Genomic_DNA"/>
</dbReference>
<evidence type="ECO:0000256" key="1">
    <source>
        <dbReference type="SAM" id="MobiDB-lite"/>
    </source>
</evidence>
<dbReference type="Proteomes" id="UP000046680">
    <property type="component" value="Unassembled WGS sequence"/>
</dbReference>
<accession>A0A654ZF77</accession>
<dbReference type="EMBL" id="CNFT01001688">
    <property type="protein sequence ID" value="CKT52588.1"/>
    <property type="molecule type" value="Genomic_DNA"/>
</dbReference>
<reference evidence="5 6" key="1">
    <citation type="submission" date="2015-03" db="EMBL/GenBank/DDBJ databases">
        <authorList>
            <consortium name="Pathogen Informatics"/>
        </authorList>
    </citation>
    <scope>NUCLEOTIDE SEQUENCE [LARGE SCALE GENOMIC DNA]</scope>
    <source>
        <strain evidence="4 7">Bir 185</strain>
        <strain evidence="3 6">Bir 187</strain>
        <strain evidence="2 5">C09601061</strain>
    </source>
</reference>
<evidence type="ECO:0000313" key="4">
    <source>
        <dbReference type="EMBL" id="CKT52588.1"/>
    </source>
</evidence>